<reference evidence="2 3" key="1">
    <citation type="journal article" date="2019" name="Int. J. Syst. Evol. Microbiol.">
        <title>The Global Catalogue of Microorganisms (GCM) 10K type strain sequencing project: providing services to taxonomists for standard genome sequencing and annotation.</title>
        <authorList>
            <consortium name="The Broad Institute Genomics Platform"/>
            <consortium name="The Broad Institute Genome Sequencing Center for Infectious Disease"/>
            <person name="Wu L."/>
            <person name="Ma J."/>
        </authorList>
    </citation>
    <scope>NUCLEOTIDE SEQUENCE [LARGE SCALE GENOMIC DNA]</scope>
    <source>
        <strain evidence="2 3">JCM 3106</strain>
    </source>
</reference>
<accession>A0ABN3XSB7</accession>
<sequence>MARQIAMTYRPPSAAGLEARIHNLEIQVAHLTELVEALTQEPTTRS</sequence>
<feature type="coiled-coil region" evidence="1">
    <location>
        <begin position="14"/>
        <end position="41"/>
    </location>
</feature>
<protein>
    <submittedName>
        <fullName evidence="2">Uncharacterized protein</fullName>
    </submittedName>
</protein>
<proteinExistence type="predicted"/>
<evidence type="ECO:0000256" key="1">
    <source>
        <dbReference type="SAM" id="Coils"/>
    </source>
</evidence>
<evidence type="ECO:0000313" key="3">
    <source>
        <dbReference type="Proteomes" id="UP001499930"/>
    </source>
</evidence>
<evidence type="ECO:0000313" key="2">
    <source>
        <dbReference type="EMBL" id="GAA2987191.1"/>
    </source>
</evidence>
<keyword evidence="3" id="KW-1185">Reference proteome</keyword>
<organism evidence="2 3">
    <name type="scientific">Streptosporangium longisporum</name>
    <dbReference type="NCBI Taxonomy" id="46187"/>
    <lineage>
        <taxon>Bacteria</taxon>
        <taxon>Bacillati</taxon>
        <taxon>Actinomycetota</taxon>
        <taxon>Actinomycetes</taxon>
        <taxon>Streptosporangiales</taxon>
        <taxon>Streptosporangiaceae</taxon>
        <taxon>Streptosporangium</taxon>
    </lineage>
</organism>
<dbReference type="EMBL" id="BAAAWD010000002">
    <property type="protein sequence ID" value="GAA2987191.1"/>
    <property type="molecule type" value="Genomic_DNA"/>
</dbReference>
<dbReference type="Proteomes" id="UP001499930">
    <property type="component" value="Unassembled WGS sequence"/>
</dbReference>
<dbReference type="RefSeq" id="WP_344887256.1">
    <property type="nucleotide sequence ID" value="NZ_BAAAWD010000002.1"/>
</dbReference>
<name>A0ABN3XSB7_9ACTN</name>
<comment type="caution">
    <text evidence="2">The sequence shown here is derived from an EMBL/GenBank/DDBJ whole genome shotgun (WGS) entry which is preliminary data.</text>
</comment>
<keyword evidence="1" id="KW-0175">Coiled coil</keyword>
<gene>
    <name evidence="2" type="ORF">GCM10017559_03670</name>
</gene>